<evidence type="ECO:0000256" key="7">
    <source>
        <dbReference type="PROSITE-ProRule" id="PRU01050"/>
    </source>
</evidence>
<dbReference type="InterPro" id="IPR004044">
    <property type="entry name" value="KH_dom_type_2"/>
</dbReference>
<dbReference type="NCBIfam" id="NF000908">
    <property type="entry name" value="PRK00089.1"/>
    <property type="match status" value="1"/>
</dbReference>
<dbReference type="NCBIfam" id="TIGR00231">
    <property type="entry name" value="small_GTP"/>
    <property type="match status" value="1"/>
</dbReference>
<feature type="domain" description="KH type-2" evidence="9">
    <location>
        <begin position="201"/>
        <end position="278"/>
    </location>
</feature>
<gene>
    <name evidence="6" type="primary">era</name>
    <name evidence="11" type="ORF">ENW73_09795</name>
</gene>
<dbReference type="SUPFAM" id="SSF52540">
    <property type="entry name" value="P-loop containing nucleoside triphosphate hydrolases"/>
    <property type="match status" value="1"/>
</dbReference>
<feature type="binding site" evidence="6">
    <location>
        <begin position="121"/>
        <end position="124"/>
    </location>
    <ligand>
        <name>GTP</name>
        <dbReference type="ChEBI" id="CHEBI:37565"/>
    </ligand>
</feature>
<keyword evidence="6" id="KW-0963">Cytoplasm</keyword>
<keyword evidence="6" id="KW-1003">Cell membrane</keyword>
<evidence type="ECO:0000259" key="10">
    <source>
        <dbReference type="PROSITE" id="PS51713"/>
    </source>
</evidence>
<evidence type="ECO:0000259" key="9">
    <source>
        <dbReference type="PROSITE" id="PS50823"/>
    </source>
</evidence>
<evidence type="ECO:0000256" key="6">
    <source>
        <dbReference type="HAMAP-Rule" id="MF_00367"/>
    </source>
</evidence>
<dbReference type="CDD" id="cd22534">
    <property type="entry name" value="KH-II_Era"/>
    <property type="match status" value="1"/>
</dbReference>
<dbReference type="InterPro" id="IPR005225">
    <property type="entry name" value="Small_GTP-bd"/>
</dbReference>
<feature type="region of interest" description="G2" evidence="7">
    <location>
        <begin position="40"/>
        <end position="44"/>
    </location>
</feature>
<dbReference type="GO" id="GO:0005886">
    <property type="term" value="C:plasma membrane"/>
    <property type="evidence" value="ECO:0007669"/>
    <property type="project" value="UniProtKB-SubCell"/>
</dbReference>
<comment type="subcellular location">
    <subcellularLocation>
        <location evidence="6">Cytoplasm</location>
    </subcellularLocation>
    <subcellularLocation>
        <location evidence="6">Cell membrane</location>
        <topology evidence="6">Peripheral membrane protein</topology>
    </subcellularLocation>
</comment>
<feature type="region of interest" description="G4" evidence="7">
    <location>
        <begin position="121"/>
        <end position="124"/>
    </location>
</feature>
<accession>A0A7C6EHK2</accession>
<comment type="caution">
    <text evidence="11">The sequence shown here is derived from an EMBL/GenBank/DDBJ whole genome shotgun (WGS) entry which is preliminary data.</text>
</comment>
<dbReference type="InterPro" id="IPR030388">
    <property type="entry name" value="G_ERA_dom"/>
</dbReference>
<dbReference type="GO" id="GO:0003924">
    <property type="term" value="F:GTPase activity"/>
    <property type="evidence" value="ECO:0007669"/>
    <property type="project" value="UniProtKB-UniRule"/>
</dbReference>
<dbReference type="CDD" id="cd04163">
    <property type="entry name" value="Era"/>
    <property type="match status" value="1"/>
</dbReference>
<dbReference type="Pfam" id="PF01926">
    <property type="entry name" value="MMR_HSR1"/>
    <property type="match status" value="1"/>
</dbReference>
<dbReference type="PANTHER" id="PTHR42698:SF1">
    <property type="entry name" value="GTPASE ERA, MITOCHONDRIAL"/>
    <property type="match status" value="1"/>
</dbReference>
<feature type="region of interest" description="G3" evidence="7">
    <location>
        <begin position="61"/>
        <end position="64"/>
    </location>
</feature>
<feature type="binding site" evidence="6">
    <location>
        <begin position="14"/>
        <end position="21"/>
    </location>
    <ligand>
        <name>GTP</name>
        <dbReference type="ChEBI" id="CHEBI:37565"/>
    </ligand>
</feature>
<dbReference type="FunFam" id="3.30.300.20:FF:000003">
    <property type="entry name" value="GTPase Era"/>
    <property type="match status" value="1"/>
</dbReference>
<dbReference type="Gene3D" id="3.40.50.300">
    <property type="entry name" value="P-loop containing nucleotide triphosphate hydrolases"/>
    <property type="match status" value="1"/>
</dbReference>
<dbReference type="GO" id="GO:0000028">
    <property type="term" value="P:ribosomal small subunit assembly"/>
    <property type="evidence" value="ECO:0007669"/>
    <property type="project" value="TreeGrafter"/>
</dbReference>
<dbReference type="PROSITE" id="PS50823">
    <property type="entry name" value="KH_TYPE_2"/>
    <property type="match status" value="1"/>
</dbReference>
<comment type="similarity">
    <text evidence="1 6 7 8">Belongs to the TRAFAC class TrmE-Era-EngA-EngB-Septin-like GTPase superfamily. Era GTPase family.</text>
</comment>
<dbReference type="AlphaFoldDB" id="A0A7C6EHK2"/>
<keyword evidence="5 6" id="KW-0342">GTP-binding</keyword>
<evidence type="ECO:0000313" key="11">
    <source>
        <dbReference type="EMBL" id="HHS53123.1"/>
    </source>
</evidence>
<keyword evidence="6" id="KW-0690">Ribosome biogenesis</keyword>
<dbReference type="GO" id="GO:0070181">
    <property type="term" value="F:small ribosomal subunit rRNA binding"/>
    <property type="evidence" value="ECO:0007669"/>
    <property type="project" value="UniProtKB-UniRule"/>
</dbReference>
<feature type="region of interest" description="G1" evidence="7">
    <location>
        <begin position="14"/>
        <end position="21"/>
    </location>
</feature>
<sequence>MQGSFKAGYVAIIGKPNVGKSTLLNSLLKYKLSIVTPKPQTTRHRILGILNGENFQALFIDTPGMIKPAYPLQKIMQKEVKSALEDADLIVLMIEPKDLPDENEKKTIQGLLKKPTILVINKIDTVDKRQLLPIIEEYSKMGFKDIYPISALYNDGVDDLKKGIVENLPFGQPFYPQDQITERPERFFVAEIIREAIFNHYGEEIPYSTTVAIEEFKERGKAKDYIKAIIYTERDSQKAILIGKDGSALKKVGSIARKNIENFLGRPVFLELWVKVKEGWRHDETFIKDKIYRV</sequence>
<evidence type="ECO:0000256" key="3">
    <source>
        <dbReference type="ARBA" id="ARBA00022741"/>
    </source>
</evidence>
<dbReference type="InterPro" id="IPR009019">
    <property type="entry name" value="KH_sf_prok-type"/>
</dbReference>
<keyword evidence="6" id="KW-0699">rRNA-binding</keyword>
<dbReference type="PROSITE" id="PS51713">
    <property type="entry name" value="G_ERA"/>
    <property type="match status" value="1"/>
</dbReference>
<dbReference type="GO" id="GO:0043024">
    <property type="term" value="F:ribosomal small subunit binding"/>
    <property type="evidence" value="ECO:0007669"/>
    <property type="project" value="TreeGrafter"/>
</dbReference>
<evidence type="ECO:0000256" key="1">
    <source>
        <dbReference type="ARBA" id="ARBA00007921"/>
    </source>
</evidence>
<dbReference type="PRINTS" id="PR00326">
    <property type="entry name" value="GTP1OBG"/>
</dbReference>
<keyword evidence="4 6" id="KW-0694">RNA-binding</keyword>
<dbReference type="Pfam" id="PF07650">
    <property type="entry name" value="KH_2"/>
    <property type="match status" value="1"/>
</dbReference>
<comment type="subunit">
    <text evidence="6">Monomer.</text>
</comment>
<keyword evidence="6" id="KW-0472">Membrane</keyword>
<feature type="binding site" evidence="6">
    <location>
        <begin position="61"/>
        <end position="65"/>
    </location>
    <ligand>
        <name>GTP</name>
        <dbReference type="ChEBI" id="CHEBI:37565"/>
    </ligand>
</feature>
<evidence type="ECO:0000256" key="2">
    <source>
        <dbReference type="ARBA" id="ARBA00020484"/>
    </source>
</evidence>
<dbReference type="InterPro" id="IPR006073">
    <property type="entry name" value="GTP-bd"/>
</dbReference>
<dbReference type="GO" id="GO:0005829">
    <property type="term" value="C:cytosol"/>
    <property type="evidence" value="ECO:0007669"/>
    <property type="project" value="TreeGrafter"/>
</dbReference>
<dbReference type="InterPro" id="IPR005662">
    <property type="entry name" value="GTPase_Era-like"/>
</dbReference>
<proteinExistence type="inferred from homology"/>
<evidence type="ECO:0000256" key="8">
    <source>
        <dbReference type="RuleBase" id="RU003761"/>
    </source>
</evidence>
<organism evidence="11">
    <name type="scientific">candidate division WOR-3 bacterium</name>
    <dbReference type="NCBI Taxonomy" id="2052148"/>
    <lineage>
        <taxon>Bacteria</taxon>
        <taxon>Bacteria division WOR-3</taxon>
    </lineage>
</organism>
<dbReference type="InterPro" id="IPR027417">
    <property type="entry name" value="P-loop_NTPase"/>
</dbReference>
<reference evidence="11" key="1">
    <citation type="journal article" date="2020" name="mSystems">
        <title>Genome- and Community-Level Interaction Insights into Carbon Utilization and Element Cycling Functions of Hydrothermarchaeota in Hydrothermal Sediment.</title>
        <authorList>
            <person name="Zhou Z."/>
            <person name="Liu Y."/>
            <person name="Xu W."/>
            <person name="Pan J."/>
            <person name="Luo Z.H."/>
            <person name="Li M."/>
        </authorList>
    </citation>
    <scope>NUCLEOTIDE SEQUENCE [LARGE SCALE GENOMIC DNA]</scope>
    <source>
        <strain evidence="11">SpSt-876</strain>
    </source>
</reference>
<evidence type="ECO:0000256" key="5">
    <source>
        <dbReference type="ARBA" id="ARBA00023134"/>
    </source>
</evidence>
<dbReference type="NCBIfam" id="TIGR00436">
    <property type="entry name" value="era"/>
    <property type="match status" value="1"/>
</dbReference>
<dbReference type="GO" id="GO:0005525">
    <property type="term" value="F:GTP binding"/>
    <property type="evidence" value="ECO:0007669"/>
    <property type="project" value="UniProtKB-UniRule"/>
</dbReference>
<protein>
    <recommendedName>
        <fullName evidence="2 6">GTPase Era</fullName>
    </recommendedName>
</protein>
<dbReference type="SUPFAM" id="SSF54814">
    <property type="entry name" value="Prokaryotic type KH domain (KH-domain type II)"/>
    <property type="match status" value="1"/>
</dbReference>
<feature type="region of interest" description="G5" evidence="7">
    <location>
        <begin position="149"/>
        <end position="151"/>
    </location>
</feature>
<feature type="domain" description="Era-type G" evidence="10">
    <location>
        <begin position="6"/>
        <end position="170"/>
    </location>
</feature>
<evidence type="ECO:0000256" key="4">
    <source>
        <dbReference type="ARBA" id="ARBA00022884"/>
    </source>
</evidence>
<dbReference type="EMBL" id="DTLI01000233">
    <property type="protein sequence ID" value="HHS53123.1"/>
    <property type="molecule type" value="Genomic_DNA"/>
</dbReference>
<dbReference type="PANTHER" id="PTHR42698">
    <property type="entry name" value="GTPASE ERA"/>
    <property type="match status" value="1"/>
</dbReference>
<name>A0A7C6EHK2_UNCW3</name>
<dbReference type="InterPro" id="IPR015946">
    <property type="entry name" value="KH_dom-like_a/b"/>
</dbReference>
<dbReference type="HAMAP" id="MF_00367">
    <property type="entry name" value="GTPase_Era"/>
    <property type="match status" value="1"/>
</dbReference>
<dbReference type="Gene3D" id="3.30.300.20">
    <property type="match status" value="1"/>
</dbReference>
<keyword evidence="3 6" id="KW-0547">Nucleotide-binding</keyword>
<comment type="function">
    <text evidence="6">An essential GTPase that binds both GDP and GTP, with rapid nucleotide exchange. Plays a role in 16S rRNA processing and 30S ribosomal subunit biogenesis and possibly also in cell cycle regulation and energy metabolism.</text>
</comment>